<keyword evidence="1" id="KW-0539">Nucleus</keyword>
<organism evidence="5 6">
    <name type="scientific">Penicillium chermesinum</name>
    <dbReference type="NCBI Taxonomy" id="63820"/>
    <lineage>
        <taxon>Eukaryota</taxon>
        <taxon>Fungi</taxon>
        <taxon>Dikarya</taxon>
        <taxon>Ascomycota</taxon>
        <taxon>Pezizomycotina</taxon>
        <taxon>Eurotiomycetes</taxon>
        <taxon>Eurotiomycetidae</taxon>
        <taxon>Eurotiales</taxon>
        <taxon>Aspergillaceae</taxon>
        <taxon>Penicillium</taxon>
    </lineage>
</organism>
<dbReference type="InterPro" id="IPR051957">
    <property type="entry name" value="CRISP-LCCL_domain"/>
</dbReference>
<gene>
    <name evidence="5" type="ORF">N7468_008217</name>
</gene>
<reference evidence="5" key="1">
    <citation type="submission" date="2022-11" db="EMBL/GenBank/DDBJ databases">
        <authorList>
            <person name="Petersen C."/>
        </authorList>
    </citation>
    <scope>NUCLEOTIDE SEQUENCE</scope>
    <source>
        <strain evidence="5">IBT 19713</strain>
    </source>
</reference>
<feature type="transmembrane region" description="Helical" evidence="3">
    <location>
        <begin position="405"/>
        <end position="425"/>
    </location>
</feature>
<dbReference type="PANTHER" id="PTHR31331">
    <property type="entry name" value="LCCL DOMAIN PROTEIN (AFU_ORTHOLOGUE AFUA_5G08630)"/>
    <property type="match status" value="1"/>
</dbReference>
<dbReference type="GO" id="GO:0003677">
    <property type="term" value="F:DNA binding"/>
    <property type="evidence" value="ECO:0007669"/>
    <property type="project" value="InterPro"/>
</dbReference>
<dbReference type="InterPro" id="IPR004043">
    <property type="entry name" value="LCCL"/>
</dbReference>
<dbReference type="SUPFAM" id="SSF69848">
    <property type="entry name" value="LCCL domain"/>
    <property type="match status" value="1"/>
</dbReference>
<keyword evidence="3" id="KW-0812">Transmembrane</keyword>
<evidence type="ECO:0000256" key="3">
    <source>
        <dbReference type="SAM" id="Phobius"/>
    </source>
</evidence>
<feature type="compositionally biased region" description="Basic and acidic residues" evidence="2">
    <location>
        <begin position="1"/>
        <end position="11"/>
    </location>
</feature>
<comment type="caution">
    <text evidence="5">The sequence shown here is derived from an EMBL/GenBank/DDBJ whole genome shotgun (WGS) entry which is preliminary data.</text>
</comment>
<dbReference type="OrthoDB" id="441660at2759"/>
<dbReference type="InterPro" id="IPR036609">
    <property type="entry name" value="LCCL_sf"/>
</dbReference>
<evidence type="ECO:0000256" key="1">
    <source>
        <dbReference type="ARBA" id="ARBA00023242"/>
    </source>
</evidence>
<feature type="transmembrane region" description="Helical" evidence="3">
    <location>
        <begin position="365"/>
        <end position="384"/>
    </location>
</feature>
<evidence type="ECO:0000313" key="5">
    <source>
        <dbReference type="EMBL" id="KAJ5223675.1"/>
    </source>
</evidence>
<dbReference type="PROSITE" id="PS50820">
    <property type="entry name" value="LCCL"/>
    <property type="match status" value="1"/>
</dbReference>
<dbReference type="GO" id="GO:0006351">
    <property type="term" value="P:DNA-templated transcription"/>
    <property type="evidence" value="ECO:0007669"/>
    <property type="project" value="InterPro"/>
</dbReference>
<dbReference type="GO" id="GO:0008270">
    <property type="term" value="F:zinc ion binding"/>
    <property type="evidence" value="ECO:0007669"/>
    <property type="project" value="InterPro"/>
</dbReference>
<feature type="region of interest" description="Disordered" evidence="2">
    <location>
        <begin position="711"/>
        <end position="743"/>
    </location>
</feature>
<feature type="transmembrane region" description="Helical" evidence="3">
    <location>
        <begin position="479"/>
        <end position="498"/>
    </location>
</feature>
<keyword evidence="3" id="KW-0472">Membrane</keyword>
<protein>
    <recommendedName>
        <fullName evidence="4">LCCL domain-containing protein</fullName>
    </recommendedName>
</protein>
<dbReference type="EMBL" id="JAPQKS010000006">
    <property type="protein sequence ID" value="KAJ5223675.1"/>
    <property type="molecule type" value="Genomic_DNA"/>
</dbReference>
<dbReference type="Proteomes" id="UP001150941">
    <property type="component" value="Unassembled WGS sequence"/>
</dbReference>
<dbReference type="CDD" id="cd12148">
    <property type="entry name" value="fungal_TF_MHR"/>
    <property type="match status" value="1"/>
</dbReference>
<reference evidence="5" key="2">
    <citation type="journal article" date="2023" name="IMA Fungus">
        <title>Comparative genomic study of the Penicillium genus elucidates a diverse pangenome and 15 lateral gene transfer events.</title>
        <authorList>
            <person name="Petersen C."/>
            <person name="Sorensen T."/>
            <person name="Nielsen M.R."/>
            <person name="Sondergaard T.E."/>
            <person name="Sorensen J.L."/>
            <person name="Fitzpatrick D.A."/>
            <person name="Frisvad J.C."/>
            <person name="Nielsen K.L."/>
        </authorList>
    </citation>
    <scope>NUCLEOTIDE SEQUENCE</scope>
    <source>
        <strain evidence="5">IBT 19713</strain>
    </source>
</reference>
<dbReference type="InterPro" id="IPR007219">
    <property type="entry name" value="XnlR_reg_dom"/>
</dbReference>
<dbReference type="SMART" id="SM00906">
    <property type="entry name" value="Fungal_trans"/>
    <property type="match status" value="1"/>
</dbReference>
<evidence type="ECO:0000259" key="4">
    <source>
        <dbReference type="PROSITE" id="PS50820"/>
    </source>
</evidence>
<feature type="transmembrane region" description="Helical" evidence="3">
    <location>
        <begin position="114"/>
        <end position="133"/>
    </location>
</feature>
<dbReference type="GeneID" id="83204816"/>
<feature type="region of interest" description="Disordered" evidence="2">
    <location>
        <begin position="1"/>
        <end position="20"/>
    </location>
</feature>
<feature type="compositionally biased region" description="Polar residues" evidence="2">
    <location>
        <begin position="711"/>
        <end position="721"/>
    </location>
</feature>
<feature type="transmembrane region" description="Helical" evidence="3">
    <location>
        <begin position="276"/>
        <end position="301"/>
    </location>
</feature>
<dbReference type="AlphaFoldDB" id="A0A9W9NPB0"/>
<sequence length="1273" mass="142470">MTGESRRDGLRHYSTPLLEDEEYFANANPEDSEDFPPPDVEAGSPLPIWLQESSKSYRWTWVPLPLRKAGRATANWVRGPDPPHTLLLKPLFPRLQELPVKYLDRLLPKRRHKIVLLLLLYLSWFLPWFLVLLHSRSAGYIEGYGQLQTLSCSSNFWEFDNGCGMNGNDCRPFSSSKIAFRCPANCRDTILTEPHVVGNQTLNYQGLVIGGPKLHSSDPAIYRADSFICQAAIHSGAISNVDGGCGVVQLEGAAHSFPRFLELSSSQSNCPADPRWSLLGVTATAVGLLWLFCTSPAVLFFSTFFMMFSHTGLVADPPSYPYLTELVSTLLSRLLPATFVVYVLFKFCSLPVLKPLSSPSYQLEKMLLFLPPLFIGTLNNYTFARWIPLKRLTPMDIQQQPGAKLALAIVLPTVLTVVLSQAWQIRQGGLMPRYLKIYGTMALFIIVLAPLPGLRLRIHHYILAILLMPGTAFPTRPSLVYQGLLLGLFINGIARWGFASIIETPASLGELAPGRSGGGDWWGSTYPNITASSIRIELPDVGSNATYRGNGNITFSLWEHERMKSLSVDGISVLLNDVERWRSYLDEDERGEFTWHRHGHDGLELQQSPVLRRRGIDDSALGTNSLLLGDGDDADEPEDLFFRFAFLRGRLVIQSGPWNLMAPITMIETWAIWLGVLEKKIDSIEERLGGIEKALRELVLSSRFHGSNLSKSFSSSQTSPLPQGGMPFTASGQAHSLKNSEYTPEKPLDQLDPIYEYEDPSSLASHSAYAQEFLETAVSRSTPDVFSNPRMSEALSSLRKMVELQNKRRETAPQVVQFLNHGSMRRDVRDLELPPLPLVLSVLRNLKVDYFIEKCREVYFCTEDYTDAAFIITNYGLFGVFLELGFYETDPALREEHNRYTKMCKDNLEVALANLNILMSATMESIVALILGALHGIDISKPSLGWTLASTAIHMCQTLGYHRLSSMETDPIDVQKRKQILFWSAYSTLNLMSLRLGRASVIQEFEISLPPPSESFDQLGLWEELYSLWTRQAIIQNKIFTLLYSPAALNQPESERVARARALAAEMIKHVIEPFEASQGAQLKRGIMRLAIMTLIYRAIPDTPKDAASSTFTHECVETARSALEEHQDCVTALKDSSETIRCSYMHSAILVSPFVPFIVIFCHVITSSDDNDLILLEEFVASLVPLRAFSRAIDRLHNICSVLGTVARLYVETKARGKTDEDKELVSVGQEFDAYLSALGLAPSNVMASNQSFLQPDMAPMHIPPKIILRRV</sequence>
<keyword evidence="3" id="KW-1133">Transmembrane helix</keyword>
<feature type="compositionally biased region" description="Polar residues" evidence="2">
    <location>
        <begin position="730"/>
        <end position="742"/>
    </location>
</feature>
<evidence type="ECO:0000313" key="6">
    <source>
        <dbReference type="Proteomes" id="UP001150941"/>
    </source>
</evidence>
<evidence type="ECO:0000256" key="2">
    <source>
        <dbReference type="SAM" id="MobiDB-lite"/>
    </source>
</evidence>
<feature type="domain" description="LCCL" evidence="4">
    <location>
        <begin position="163"/>
        <end position="252"/>
    </location>
</feature>
<accession>A0A9W9NPB0</accession>
<dbReference type="RefSeq" id="XP_058327858.1">
    <property type="nucleotide sequence ID" value="XM_058477513.1"/>
</dbReference>
<dbReference type="Pfam" id="PF03815">
    <property type="entry name" value="LCCL"/>
    <property type="match status" value="1"/>
</dbReference>
<feature type="transmembrane region" description="Helical" evidence="3">
    <location>
        <begin position="437"/>
        <end position="458"/>
    </location>
</feature>
<proteinExistence type="predicted"/>
<dbReference type="Gene3D" id="2.170.130.20">
    <property type="entry name" value="LCCL-like domain"/>
    <property type="match status" value="1"/>
</dbReference>
<dbReference type="Pfam" id="PF04082">
    <property type="entry name" value="Fungal_trans"/>
    <property type="match status" value="1"/>
</dbReference>
<keyword evidence="6" id="KW-1185">Reference proteome</keyword>
<feature type="transmembrane region" description="Helical" evidence="3">
    <location>
        <begin position="322"/>
        <end position="345"/>
    </location>
</feature>
<dbReference type="PANTHER" id="PTHR31331:SF8">
    <property type="entry name" value="LCCL DOMAIN PROTEIN (AFU_ORTHOLOGUE AFUA_5G02970)"/>
    <property type="match status" value="1"/>
</dbReference>
<name>A0A9W9NPB0_9EURO</name>